<dbReference type="EMBL" id="JAENIL010000026">
    <property type="protein sequence ID" value="MBK1878133.1"/>
    <property type="molecule type" value="Genomic_DNA"/>
</dbReference>
<keyword evidence="3" id="KW-1185">Reference proteome</keyword>
<organism evidence="2 3">
    <name type="scientific">Pelagicoccus mobilis</name>
    <dbReference type="NCBI Taxonomy" id="415221"/>
    <lineage>
        <taxon>Bacteria</taxon>
        <taxon>Pseudomonadati</taxon>
        <taxon>Verrucomicrobiota</taxon>
        <taxon>Opitutia</taxon>
        <taxon>Puniceicoccales</taxon>
        <taxon>Pelagicoccaceae</taxon>
        <taxon>Pelagicoccus</taxon>
    </lineage>
</organism>
<dbReference type="SUPFAM" id="SSF53474">
    <property type="entry name" value="alpha/beta-Hydrolases"/>
    <property type="match status" value="1"/>
</dbReference>
<dbReference type="GO" id="GO:0016020">
    <property type="term" value="C:membrane"/>
    <property type="evidence" value="ECO:0007669"/>
    <property type="project" value="TreeGrafter"/>
</dbReference>
<dbReference type="PANTHER" id="PTHR43798">
    <property type="entry name" value="MONOACYLGLYCEROL LIPASE"/>
    <property type="match status" value="1"/>
</dbReference>
<dbReference type="PRINTS" id="PR00111">
    <property type="entry name" value="ABHYDROLASE"/>
</dbReference>
<proteinExistence type="predicted"/>
<dbReference type="RefSeq" id="WP_200356346.1">
    <property type="nucleotide sequence ID" value="NZ_JAENIL010000026.1"/>
</dbReference>
<dbReference type="InterPro" id="IPR050266">
    <property type="entry name" value="AB_hydrolase_sf"/>
</dbReference>
<dbReference type="PANTHER" id="PTHR43798:SF33">
    <property type="entry name" value="HYDROLASE, PUTATIVE (AFU_ORTHOLOGUE AFUA_2G14860)-RELATED"/>
    <property type="match status" value="1"/>
</dbReference>
<keyword evidence="2" id="KW-0378">Hydrolase</keyword>
<dbReference type="InterPro" id="IPR000073">
    <property type="entry name" value="AB_hydrolase_1"/>
</dbReference>
<dbReference type="PROSITE" id="PS51257">
    <property type="entry name" value="PROKAR_LIPOPROTEIN"/>
    <property type="match status" value="1"/>
</dbReference>
<evidence type="ECO:0000259" key="1">
    <source>
        <dbReference type="Pfam" id="PF12697"/>
    </source>
</evidence>
<dbReference type="AlphaFoldDB" id="A0A934S318"/>
<dbReference type="GO" id="GO:0016787">
    <property type="term" value="F:hydrolase activity"/>
    <property type="evidence" value="ECO:0007669"/>
    <property type="project" value="UniProtKB-KW"/>
</dbReference>
<evidence type="ECO:0000313" key="3">
    <source>
        <dbReference type="Proteomes" id="UP000617628"/>
    </source>
</evidence>
<reference evidence="2" key="1">
    <citation type="submission" date="2021-01" db="EMBL/GenBank/DDBJ databases">
        <title>Modified the classification status of verrucomicrobia.</title>
        <authorList>
            <person name="Feng X."/>
        </authorList>
    </citation>
    <scope>NUCLEOTIDE SEQUENCE</scope>
    <source>
        <strain evidence="2">KCTC 13126</strain>
    </source>
</reference>
<dbReference type="Pfam" id="PF12697">
    <property type="entry name" value="Abhydrolase_6"/>
    <property type="match status" value="1"/>
</dbReference>
<comment type="caution">
    <text evidence="2">The sequence shown here is derived from an EMBL/GenBank/DDBJ whole genome shotgun (WGS) entry which is preliminary data.</text>
</comment>
<protein>
    <submittedName>
        <fullName evidence="2">Alpha/beta hydrolase</fullName>
    </submittedName>
</protein>
<name>A0A934S318_9BACT</name>
<dbReference type="Proteomes" id="UP000617628">
    <property type="component" value="Unassembled WGS sequence"/>
</dbReference>
<sequence length="292" mass="32120">MSHRIITWKRAAVSGGLFLLILLGVSVGFSGCMSFQKTDAEIESHFSERGQSIPDFYEHEDDVGSVFLAQKGEGAGVVFVHGSPGSWGDYVHMLSDVGLTSDFTVTAVDRPGFGRTRPKKAEPSLEAQARRIHDAVIASGTPVPALWVGHSLGGPVAARIAADYPESVSGLVLVAPSMDPELEKRKWFNWLGKVPPIRWGLSYEWRNSNDEIFPHKSELVKLGAKLGDLRTPTIVIQGDKDKLVPPGNADYVKRVFPEGVVELRILEGVNHFIPWSHPHEIKRAIRDLSARE</sequence>
<dbReference type="Gene3D" id="3.40.50.1820">
    <property type="entry name" value="alpha/beta hydrolase"/>
    <property type="match status" value="1"/>
</dbReference>
<dbReference type="InterPro" id="IPR029058">
    <property type="entry name" value="AB_hydrolase_fold"/>
</dbReference>
<accession>A0A934S318</accession>
<feature type="domain" description="AB hydrolase-1" evidence="1">
    <location>
        <begin position="77"/>
        <end position="281"/>
    </location>
</feature>
<gene>
    <name evidence="2" type="ORF">JIN87_14735</name>
</gene>
<evidence type="ECO:0000313" key="2">
    <source>
        <dbReference type="EMBL" id="MBK1878133.1"/>
    </source>
</evidence>